<evidence type="ECO:0000256" key="3">
    <source>
        <dbReference type="ARBA" id="ARBA00012214"/>
    </source>
</evidence>
<dbReference type="Gene3D" id="1.10.1080.10">
    <property type="entry name" value="Glutathione Synthetase, Chain A, domain 3"/>
    <property type="match status" value="1"/>
</dbReference>
<dbReference type="GeneID" id="102808263"/>
<keyword evidence="9 12" id="KW-0067">ATP-binding</keyword>
<dbReference type="SUPFAM" id="SSF56059">
    <property type="entry name" value="Glutathione synthetase ATP-binding domain-like"/>
    <property type="match status" value="1"/>
</dbReference>
<dbReference type="InterPro" id="IPR037013">
    <property type="entry name" value="GSH-S_sub-bd_sf"/>
</dbReference>
<evidence type="ECO:0000256" key="2">
    <source>
        <dbReference type="ARBA" id="ARBA00010385"/>
    </source>
</evidence>
<keyword evidence="10 12" id="KW-0460">Magnesium</keyword>
<dbReference type="RefSeq" id="XP_006816407.1">
    <property type="nucleotide sequence ID" value="XM_006816344.1"/>
</dbReference>
<dbReference type="NCBIfam" id="TIGR01986">
    <property type="entry name" value="glut_syn_euk"/>
    <property type="match status" value="1"/>
</dbReference>
<dbReference type="EC" id="6.3.2.3" evidence="3 12"/>
<evidence type="ECO:0000256" key="12">
    <source>
        <dbReference type="PIRNR" id="PIRNR001558"/>
    </source>
</evidence>
<organism evidence="14 15">
    <name type="scientific">Saccoglossus kowalevskii</name>
    <name type="common">Acorn worm</name>
    <dbReference type="NCBI Taxonomy" id="10224"/>
    <lineage>
        <taxon>Eukaryota</taxon>
        <taxon>Metazoa</taxon>
        <taxon>Hemichordata</taxon>
        <taxon>Enteropneusta</taxon>
        <taxon>Harrimaniidae</taxon>
        <taxon>Saccoglossus</taxon>
    </lineage>
</organism>
<dbReference type="InterPro" id="IPR005615">
    <property type="entry name" value="Glutathione_synthase"/>
</dbReference>
<dbReference type="PANTHER" id="PTHR11130">
    <property type="entry name" value="GLUTATHIONE SYNTHETASE"/>
    <property type="match status" value="1"/>
</dbReference>
<evidence type="ECO:0000256" key="1">
    <source>
        <dbReference type="ARBA" id="ARBA00004965"/>
    </source>
</evidence>
<evidence type="ECO:0000256" key="7">
    <source>
        <dbReference type="ARBA" id="ARBA00022723"/>
    </source>
</evidence>
<evidence type="ECO:0000313" key="14">
    <source>
        <dbReference type="Proteomes" id="UP000694865"/>
    </source>
</evidence>
<evidence type="ECO:0000256" key="5">
    <source>
        <dbReference type="ARBA" id="ARBA00022598"/>
    </source>
</evidence>
<keyword evidence="6 12" id="KW-0317">Glutathione biosynthesis</keyword>
<reference evidence="15" key="1">
    <citation type="submission" date="2025-08" db="UniProtKB">
        <authorList>
            <consortium name="RefSeq"/>
        </authorList>
    </citation>
    <scope>IDENTIFICATION</scope>
    <source>
        <tissue evidence="15">Testes</tissue>
    </source>
</reference>
<protein>
    <recommendedName>
        <fullName evidence="4 12">Glutathione synthetase</fullName>
        <shortName evidence="12">GSH-S</shortName>
        <ecNumber evidence="3 12">6.3.2.3</ecNumber>
    </recommendedName>
</protein>
<accession>A0ABM0M8R6</accession>
<evidence type="ECO:0000256" key="6">
    <source>
        <dbReference type="ARBA" id="ARBA00022684"/>
    </source>
</evidence>
<evidence type="ECO:0000259" key="13">
    <source>
        <dbReference type="Pfam" id="PF03199"/>
    </source>
</evidence>
<evidence type="ECO:0000256" key="11">
    <source>
        <dbReference type="ARBA" id="ARBA00048871"/>
    </source>
</evidence>
<comment type="pathway">
    <text evidence="1 12">Sulfur metabolism; glutathione biosynthesis; glutathione from L-cysteine and L-glutamate: step 2/2.</text>
</comment>
<evidence type="ECO:0000313" key="15">
    <source>
        <dbReference type="RefSeq" id="XP_006816407.1"/>
    </source>
</evidence>
<sequence>MEACISLPLEKPLLDEIVVRSKDFANMHGIVMRRPETPTSSDVVCFTPHTLVPSPVPKKLFYQSLAIQNDFNLLIHAMSHDYEFLKSVLKSSIQQEEFVKRHFDIYEEVYIHNTPCQPIILGMLRSDYVLDCDDLENISNNNIKIKQVKLFVTSASMAGLGTQCTRLHRFNLENLGKQDIAANLPECKAVENMAKVFAEAWRMYGNKKAAIMLIIRHNSTTVTDQRWLEYEIRHLDKSIPIIRRGFKDIIERAKLVDNKLIIDDYEIGIVYYRTGYLIEHYPTDKEWEARLMIEKSLAIKCPSIGYRLACITVLKQEIFRSGSIERLQKYFPDGEDAINRIRDLFPGLYTLDMDSEGSKNVQKALQNPNKYVLKSRKLEGDTLYDEDLVSKLNELGEDKRRAEYVLIDRIKPPVVKNYIVQSGKDVENRETVSEIGIFAAIISQGENLLINSTCGHILKTKTKSYKEGGASVDNAVEYIDSPFLV</sequence>
<comment type="cofactor">
    <cofactor evidence="12">
        <name>Mg(2+)</name>
        <dbReference type="ChEBI" id="CHEBI:18420"/>
    </cofactor>
    <text evidence="12">Binds 1 Mg(2+) ion per subunit.</text>
</comment>
<dbReference type="InterPro" id="IPR004887">
    <property type="entry name" value="GSH_synth_subst-bd"/>
</dbReference>
<evidence type="ECO:0000256" key="4">
    <source>
        <dbReference type="ARBA" id="ARBA00020821"/>
    </source>
</evidence>
<dbReference type="Gene3D" id="3.30.470.20">
    <property type="entry name" value="ATP-grasp fold, B domain"/>
    <property type="match status" value="1"/>
</dbReference>
<name>A0ABM0M8R6_SACKO</name>
<evidence type="ECO:0000256" key="9">
    <source>
        <dbReference type="ARBA" id="ARBA00022840"/>
    </source>
</evidence>
<dbReference type="Gene3D" id="3.30.1490.80">
    <property type="match status" value="1"/>
</dbReference>
<dbReference type="InterPro" id="IPR014709">
    <property type="entry name" value="Glutathione_synthase_C_euk"/>
</dbReference>
<gene>
    <name evidence="15" type="primary">LOC102808263</name>
</gene>
<evidence type="ECO:0000256" key="10">
    <source>
        <dbReference type="ARBA" id="ARBA00022842"/>
    </source>
</evidence>
<evidence type="ECO:0000256" key="8">
    <source>
        <dbReference type="ARBA" id="ARBA00022741"/>
    </source>
</evidence>
<dbReference type="PANTHER" id="PTHR11130:SF0">
    <property type="entry name" value="GLUTATHIONE SYNTHETASE"/>
    <property type="match status" value="1"/>
</dbReference>
<dbReference type="InterPro" id="IPR014042">
    <property type="entry name" value="Glutathione_synthase_a-hlx"/>
</dbReference>
<proteinExistence type="inferred from homology"/>
<dbReference type="Gene3D" id="3.30.1490.50">
    <property type="match status" value="1"/>
</dbReference>
<dbReference type="InterPro" id="IPR014049">
    <property type="entry name" value="Glutathione_synthase_N_euk"/>
</dbReference>
<keyword evidence="14" id="KW-1185">Reference proteome</keyword>
<dbReference type="PIRSF" id="PIRSF001558">
    <property type="entry name" value="GSHase"/>
    <property type="match status" value="1"/>
</dbReference>
<dbReference type="Pfam" id="PF03199">
    <property type="entry name" value="GSH_synthase"/>
    <property type="match status" value="1"/>
</dbReference>
<comment type="catalytic activity">
    <reaction evidence="11">
        <text>gamma-L-glutamyl-L-cysteine + glycine + ATP = glutathione + ADP + phosphate + H(+)</text>
        <dbReference type="Rhea" id="RHEA:13557"/>
        <dbReference type="ChEBI" id="CHEBI:15378"/>
        <dbReference type="ChEBI" id="CHEBI:30616"/>
        <dbReference type="ChEBI" id="CHEBI:43474"/>
        <dbReference type="ChEBI" id="CHEBI:57305"/>
        <dbReference type="ChEBI" id="CHEBI:57925"/>
        <dbReference type="ChEBI" id="CHEBI:58173"/>
        <dbReference type="ChEBI" id="CHEBI:456216"/>
        <dbReference type="EC" id="6.3.2.3"/>
    </reaction>
    <physiologicalReaction direction="left-to-right" evidence="11">
        <dbReference type="Rhea" id="RHEA:13558"/>
    </physiologicalReaction>
</comment>
<dbReference type="InterPro" id="IPR016185">
    <property type="entry name" value="PreATP-grasp_dom_sf"/>
</dbReference>
<dbReference type="Pfam" id="PF03917">
    <property type="entry name" value="GSH_synth_ATP"/>
    <property type="match status" value="1"/>
</dbReference>
<comment type="similarity">
    <text evidence="2 12">Belongs to the eukaryotic GSH synthase family.</text>
</comment>
<keyword evidence="5 12" id="KW-0436">Ligase</keyword>
<feature type="domain" description="Glutathione synthase substrate-binding" evidence="13">
    <location>
        <begin position="210"/>
        <end position="309"/>
    </location>
</feature>
<dbReference type="SUPFAM" id="SSF52440">
    <property type="entry name" value="PreATP-grasp domain"/>
    <property type="match status" value="1"/>
</dbReference>
<keyword evidence="7 12" id="KW-0479">Metal-binding</keyword>
<dbReference type="Gene3D" id="3.40.50.1760">
    <property type="entry name" value="Glutathione synthase, substrate-binding domain superfamily, eukaryotic"/>
    <property type="match status" value="1"/>
</dbReference>
<dbReference type="Proteomes" id="UP000694865">
    <property type="component" value="Unplaced"/>
</dbReference>
<keyword evidence="8 12" id="KW-0547">Nucleotide-binding</keyword>